<evidence type="ECO:0000256" key="3">
    <source>
        <dbReference type="ARBA" id="ARBA00023004"/>
    </source>
</evidence>
<accession>A0A8F3BZH8</accession>
<dbReference type="SMR" id="A0A8F3BZH8"/>
<protein>
    <submittedName>
        <fullName evidence="7">Neuroglobin-like protein</fullName>
    </submittedName>
</protein>
<keyword evidence="1 4" id="KW-0349">Heme</keyword>
<dbReference type="SUPFAM" id="SSF46458">
    <property type="entry name" value="Globin-like"/>
    <property type="match status" value="1"/>
</dbReference>
<keyword evidence="3" id="KW-0408">Iron</keyword>
<dbReference type="GO" id="GO:0046872">
    <property type="term" value="F:metal ion binding"/>
    <property type="evidence" value="ECO:0007669"/>
    <property type="project" value="UniProtKB-KW"/>
</dbReference>
<keyword evidence="4" id="KW-0813">Transport</keyword>
<dbReference type="AlphaFoldDB" id="A0A8F3BZH8"/>
<evidence type="ECO:0000256" key="1">
    <source>
        <dbReference type="ARBA" id="ARBA00022617"/>
    </source>
</evidence>
<evidence type="ECO:0000259" key="6">
    <source>
        <dbReference type="PROSITE" id="PS01033"/>
    </source>
</evidence>
<feature type="domain" description="Globin" evidence="6">
    <location>
        <begin position="29"/>
        <end position="179"/>
    </location>
</feature>
<dbReference type="Gene3D" id="1.10.490.10">
    <property type="entry name" value="Globins"/>
    <property type="match status" value="1"/>
</dbReference>
<dbReference type="InterPro" id="IPR050532">
    <property type="entry name" value="Globin-like_OT"/>
</dbReference>
<proteinExistence type="evidence at transcript level"/>
<feature type="region of interest" description="Disordered" evidence="5">
    <location>
        <begin position="1"/>
        <end position="25"/>
    </location>
</feature>
<dbReference type="InterPro" id="IPR009050">
    <property type="entry name" value="Globin-like_sf"/>
</dbReference>
<dbReference type="GO" id="GO:0019825">
    <property type="term" value="F:oxygen binding"/>
    <property type="evidence" value="ECO:0007669"/>
    <property type="project" value="InterPro"/>
</dbReference>
<dbReference type="InterPro" id="IPR012292">
    <property type="entry name" value="Globin/Proto"/>
</dbReference>
<dbReference type="PROSITE" id="PS01033">
    <property type="entry name" value="GLOBIN"/>
    <property type="match status" value="1"/>
</dbReference>
<evidence type="ECO:0000256" key="5">
    <source>
        <dbReference type="SAM" id="MobiDB-lite"/>
    </source>
</evidence>
<organism evidence="7">
    <name type="scientific">Platynereis dumerilii</name>
    <name type="common">Dumeril's clam worm</name>
    <dbReference type="NCBI Taxonomy" id="6359"/>
    <lineage>
        <taxon>Eukaryota</taxon>
        <taxon>Metazoa</taxon>
        <taxon>Spiralia</taxon>
        <taxon>Lophotrochozoa</taxon>
        <taxon>Annelida</taxon>
        <taxon>Polychaeta</taxon>
        <taxon>Errantia</taxon>
        <taxon>Phyllodocida</taxon>
        <taxon>Nereididae</taxon>
        <taxon>Platynereis</taxon>
    </lineage>
</organism>
<dbReference type="PANTHER" id="PTHR46458">
    <property type="entry name" value="BLR2807 PROTEIN"/>
    <property type="match status" value="1"/>
</dbReference>
<dbReference type="InterPro" id="IPR000971">
    <property type="entry name" value="Globin"/>
</dbReference>
<dbReference type="GO" id="GO:0005344">
    <property type="term" value="F:oxygen carrier activity"/>
    <property type="evidence" value="ECO:0007669"/>
    <property type="project" value="UniProtKB-KW"/>
</dbReference>
<dbReference type="GO" id="GO:0020037">
    <property type="term" value="F:heme binding"/>
    <property type="evidence" value="ECO:0007669"/>
    <property type="project" value="InterPro"/>
</dbReference>
<dbReference type="EMBL" id="MT444158">
    <property type="protein sequence ID" value="QWX94518.1"/>
    <property type="molecule type" value="mRNA"/>
</dbReference>
<evidence type="ECO:0000256" key="2">
    <source>
        <dbReference type="ARBA" id="ARBA00022723"/>
    </source>
</evidence>
<comment type="similarity">
    <text evidence="4">Belongs to the globin family.</text>
</comment>
<dbReference type="Pfam" id="PF00042">
    <property type="entry name" value="Globin"/>
    <property type="match status" value="1"/>
</dbReference>
<evidence type="ECO:0000256" key="4">
    <source>
        <dbReference type="RuleBase" id="RU000356"/>
    </source>
</evidence>
<reference evidence="7" key="1">
    <citation type="submission" date="2020-05" db="EMBL/GenBank/DDBJ databases">
        <title>R-opsin-dependent light modulation of neurons with a joint photo- and mechanosensory signature.</title>
        <authorList>
            <person name="Revilla-i-Domingo R."/>
            <person name="Babu Veedin Rajan V."/>
            <person name="Orel L."/>
            <person name="Smolka M."/>
            <person name="Farlik M."/>
            <person name="von Haeseler A."/>
            <person name="Lucas R."/>
            <person name="Raible F."/>
            <person name="Tessmar-Raible K."/>
        </authorList>
    </citation>
    <scope>NUCLEOTIDE SEQUENCE</scope>
</reference>
<sequence>MGCLQAKDKEPEPPPPKEPEAKKVDPRLPFESYRQLFNMKNSWKAVGRTLTQTAKECLMRLFKAHPEYQKMHKNLAKYDDLDKLMESTAFENASLDVFNLFDEVMETSDKVDMHIATLQRAGKAHAKIPNFTANYFRDMEQPFMESVKLALGDRFTEATEKNFSLLFNYVVEQMLIGYNQAGGAPAPDSNRV</sequence>
<evidence type="ECO:0000313" key="7">
    <source>
        <dbReference type="EMBL" id="QWX94518.1"/>
    </source>
</evidence>
<name>A0A8F3BZH8_PLADU</name>
<keyword evidence="2" id="KW-0479">Metal-binding</keyword>
<dbReference type="PANTHER" id="PTHR46458:SF5">
    <property type="entry name" value="GLOBIN FAMILY PROFILE DOMAIN-CONTAINING PROTEIN"/>
    <property type="match status" value="1"/>
</dbReference>
<keyword evidence="4" id="KW-0561">Oxygen transport</keyword>